<comment type="function">
    <text evidence="9">Involved in targeting and insertion of nascent membrane proteins into the cytoplasmic membrane. Acts as a receptor for the complex formed by the signal recognition particle (SRP) and the ribosome-nascent chain (RNC). Interaction with SRP-RNC leads to the transfer of the RNC complex to the Sec translocase for insertion into the membrane, the hydrolysis of GTP by both Ffh and FtsY, and the dissociation of the SRP-FtsY complex into the individual components.</text>
</comment>
<feature type="domain" description="SRP54-type proteins GTP-binding" evidence="10">
    <location>
        <begin position="291"/>
        <end position="304"/>
    </location>
</feature>
<dbReference type="PROSITE" id="PS00300">
    <property type="entry name" value="SRP54"/>
    <property type="match status" value="1"/>
</dbReference>
<dbReference type="PANTHER" id="PTHR43134:SF1">
    <property type="entry name" value="SIGNAL RECOGNITION PARTICLE RECEPTOR SUBUNIT ALPHA"/>
    <property type="match status" value="1"/>
</dbReference>
<keyword evidence="5 9" id="KW-0342">GTP-binding</keyword>
<comment type="similarity">
    <text evidence="9">Belongs to the GTP-binding SRP family. FtsY subfamily.</text>
</comment>
<comment type="catalytic activity">
    <reaction evidence="8 9">
        <text>GTP + H2O = GDP + phosphate + H(+)</text>
        <dbReference type="Rhea" id="RHEA:19669"/>
        <dbReference type="ChEBI" id="CHEBI:15377"/>
        <dbReference type="ChEBI" id="CHEBI:15378"/>
        <dbReference type="ChEBI" id="CHEBI:37565"/>
        <dbReference type="ChEBI" id="CHEBI:43474"/>
        <dbReference type="ChEBI" id="CHEBI:58189"/>
        <dbReference type="EC" id="3.6.5.4"/>
    </reaction>
</comment>
<comment type="subunit">
    <text evidence="9">Part of the signal recognition particle protein translocation system, which is composed of SRP and FtsY. SRP is a ribonucleoprotein composed of Ffh and a 4.5S RNA molecule.</text>
</comment>
<dbReference type="Pfam" id="PF02881">
    <property type="entry name" value="SRP54_N"/>
    <property type="match status" value="1"/>
</dbReference>
<protein>
    <recommendedName>
        <fullName evidence="9">Signal recognition particle receptor FtsY</fullName>
        <shortName evidence="9">SRP receptor</shortName>
        <ecNumber evidence="9">3.6.5.4</ecNumber>
    </recommendedName>
</protein>
<dbReference type="Gene3D" id="1.20.120.140">
    <property type="entry name" value="Signal recognition particle SRP54, nucleotide-binding domain"/>
    <property type="match status" value="1"/>
</dbReference>
<dbReference type="NCBIfam" id="TIGR00064">
    <property type="entry name" value="ftsY"/>
    <property type="match status" value="1"/>
</dbReference>
<accession>A0ABV2B1D6</accession>
<dbReference type="SMART" id="SM00963">
    <property type="entry name" value="SRP54_N"/>
    <property type="match status" value="1"/>
</dbReference>
<evidence type="ECO:0000256" key="9">
    <source>
        <dbReference type="HAMAP-Rule" id="MF_00920"/>
    </source>
</evidence>
<dbReference type="CDD" id="cd17874">
    <property type="entry name" value="FtsY"/>
    <property type="match status" value="1"/>
</dbReference>
<dbReference type="Pfam" id="PF00448">
    <property type="entry name" value="SRP54"/>
    <property type="match status" value="1"/>
</dbReference>
<dbReference type="InterPro" id="IPR036225">
    <property type="entry name" value="SRP/SRP_N"/>
</dbReference>
<evidence type="ECO:0000256" key="3">
    <source>
        <dbReference type="ARBA" id="ARBA00022741"/>
    </source>
</evidence>
<feature type="binding site" evidence="9">
    <location>
        <begin position="270"/>
        <end position="273"/>
    </location>
    <ligand>
        <name>GTP</name>
        <dbReference type="ChEBI" id="CHEBI:37565"/>
    </ligand>
</feature>
<evidence type="ECO:0000259" key="10">
    <source>
        <dbReference type="PROSITE" id="PS00300"/>
    </source>
</evidence>
<evidence type="ECO:0000256" key="6">
    <source>
        <dbReference type="ARBA" id="ARBA00023136"/>
    </source>
</evidence>
<organism evidence="11 12">
    <name type="scientific">Salinisphaera dokdonensis CL-ES53</name>
    <dbReference type="NCBI Taxonomy" id="1304272"/>
    <lineage>
        <taxon>Bacteria</taxon>
        <taxon>Pseudomonadati</taxon>
        <taxon>Pseudomonadota</taxon>
        <taxon>Gammaproteobacteria</taxon>
        <taxon>Salinisphaerales</taxon>
        <taxon>Salinisphaeraceae</taxon>
        <taxon>Salinisphaera</taxon>
    </lineage>
</organism>
<reference evidence="11 12" key="1">
    <citation type="submission" date="2013-03" db="EMBL/GenBank/DDBJ databases">
        <title>Salinisphaera dokdonensis CL-ES53 Genome Sequencing.</title>
        <authorList>
            <person name="Li C."/>
            <person name="Lai Q."/>
            <person name="Shao Z."/>
        </authorList>
    </citation>
    <scope>NUCLEOTIDE SEQUENCE [LARGE SCALE GENOMIC DNA]</scope>
    <source>
        <strain evidence="11 12">CL-ES53</strain>
    </source>
</reference>
<name>A0ABV2B1D6_9GAMM</name>
<evidence type="ECO:0000256" key="5">
    <source>
        <dbReference type="ARBA" id="ARBA00023134"/>
    </source>
</evidence>
<dbReference type="HAMAP" id="MF_00920">
    <property type="entry name" value="FtsY"/>
    <property type="match status" value="1"/>
</dbReference>
<dbReference type="PANTHER" id="PTHR43134">
    <property type="entry name" value="SIGNAL RECOGNITION PARTICLE RECEPTOR SUBUNIT ALPHA"/>
    <property type="match status" value="1"/>
</dbReference>
<dbReference type="InterPro" id="IPR004390">
    <property type="entry name" value="SR_rcpt_FtsY"/>
</dbReference>
<dbReference type="InterPro" id="IPR003593">
    <property type="entry name" value="AAA+_ATPase"/>
</dbReference>
<evidence type="ECO:0000256" key="2">
    <source>
        <dbReference type="ARBA" id="ARBA00022490"/>
    </source>
</evidence>
<feature type="binding site" evidence="9">
    <location>
        <begin position="206"/>
        <end position="210"/>
    </location>
    <ligand>
        <name>GTP</name>
        <dbReference type="ChEBI" id="CHEBI:37565"/>
    </ligand>
</feature>
<feature type="binding site" evidence="9">
    <location>
        <begin position="124"/>
        <end position="131"/>
    </location>
    <ligand>
        <name>GTP</name>
        <dbReference type="ChEBI" id="CHEBI:37565"/>
    </ligand>
</feature>
<dbReference type="SMART" id="SM00382">
    <property type="entry name" value="AAA"/>
    <property type="match status" value="1"/>
</dbReference>
<keyword evidence="6 9" id="KW-0472">Membrane</keyword>
<keyword evidence="12" id="KW-1185">Reference proteome</keyword>
<comment type="caution">
    <text evidence="11">The sequence shown here is derived from an EMBL/GenBank/DDBJ whole genome shotgun (WGS) entry which is preliminary data.</text>
</comment>
<comment type="subcellular location">
    <subcellularLocation>
        <location evidence="9">Cell membrane</location>
        <topology evidence="9">Peripheral membrane protein</topology>
        <orientation evidence="9">Cytoplasmic side</orientation>
    </subcellularLocation>
    <subcellularLocation>
        <location evidence="9">Cytoplasm</location>
    </subcellularLocation>
</comment>
<dbReference type="Proteomes" id="UP001460888">
    <property type="component" value="Unassembled WGS sequence"/>
</dbReference>
<dbReference type="InterPro" id="IPR000897">
    <property type="entry name" value="SRP54_GTPase_dom"/>
</dbReference>
<dbReference type="InterPro" id="IPR013822">
    <property type="entry name" value="Signal_recog_particl_SRP54_hlx"/>
</dbReference>
<keyword evidence="1 9" id="KW-1003">Cell membrane</keyword>
<evidence type="ECO:0000313" key="11">
    <source>
        <dbReference type="EMBL" id="MES1929696.1"/>
    </source>
</evidence>
<dbReference type="Gene3D" id="3.40.50.300">
    <property type="entry name" value="P-loop containing nucleotide triphosphate hydrolases"/>
    <property type="match status" value="1"/>
</dbReference>
<evidence type="ECO:0000256" key="7">
    <source>
        <dbReference type="ARBA" id="ARBA00023170"/>
    </source>
</evidence>
<keyword evidence="2 9" id="KW-0963">Cytoplasm</keyword>
<evidence type="ECO:0000256" key="4">
    <source>
        <dbReference type="ARBA" id="ARBA00022801"/>
    </source>
</evidence>
<evidence type="ECO:0000256" key="1">
    <source>
        <dbReference type="ARBA" id="ARBA00022475"/>
    </source>
</evidence>
<dbReference type="SUPFAM" id="SSF47364">
    <property type="entry name" value="Domain of the SRP/SRP receptor G-proteins"/>
    <property type="match status" value="1"/>
</dbReference>
<dbReference type="EMBL" id="APND01000003">
    <property type="protein sequence ID" value="MES1929696.1"/>
    <property type="molecule type" value="Genomic_DNA"/>
</dbReference>
<proteinExistence type="inferred from homology"/>
<sequence length="320" mass="34401">MANDPKPRKTSKLKQPGFLTRMRASLNKGDSWLTYDLRNLLPGETVDQDALDELETQLLLADVGVDATGQVMNRLQTLYDGGRLRTGKDLGKSLREHLGAILTPCEEPLEIPDHTRPYVILMVGVNGVGKTTTIGKLAKKLQDAGQSVMLAAGDTFRAAAVEQLQGWGERNNVPVVAQGSGSDSASVVFDAFSRAKARGIDVLIADTAGRLHTQGHLMDELKKIKRVLGKQDEYAPHEVMLVVDATTGGNALQQAVAFNEAVGLTGITITKLDGTASGGIVFAIAKRLGLPLRFIGVGEAVEDLGVFESEHFMDALFDRK</sequence>
<keyword evidence="4 9" id="KW-0378">Hydrolase</keyword>
<dbReference type="InterPro" id="IPR027417">
    <property type="entry name" value="P-loop_NTPase"/>
</dbReference>
<dbReference type="SMART" id="SM00962">
    <property type="entry name" value="SRP54"/>
    <property type="match status" value="1"/>
</dbReference>
<keyword evidence="3 9" id="KW-0547">Nucleotide-binding</keyword>
<dbReference type="EC" id="3.6.5.4" evidence="9"/>
<dbReference type="InterPro" id="IPR042101">
    <property type="entry name" value="SRP54_N_sf"/>
</dbReference>
<keyword evidence="7 9" id="KW-0675">Receptor</keyword>
<dbReference type="RefSeq" id="WP_353111200.1">
    <property type="nucleotide sequence ID" value="NZ_APND01000003.1"/>
</dbReference>
<evidence type="ECO:0000256" key="8">
    <source>
        <dbReference type="ARBA" id="ARBA00048027"/>
    </source>
</evidence>
<gene>
    <name evidence="9" type="primary">ftsY</name>
    <name evidence="11" type="ORF">SADO_10579</name>
</gene>
<dbReference type="SUPFAM" id="SSF52540">
    <property type="entry name" value="P-loop containing nucleoside triphosphate hydrolases"/>
    <property type="match status" value="1"/>
</dbReference>
<evidence type="ECO:0000313" key="12">
    <source>
        <dbReference type="Proteomes" id="UP001460888"/>
    </source>
</evidence>